<name>E6TYG1_EVAC2</name>
<dbReference type="HOGENOM" id="CLU_022800_2_1_9"/>
<feature type="transmembrane region" description="Helical" evidence="6">
    <location>
        <begin position="286"/>
        <end position="307"/>
    </location>
</feature>
<dbReference type="InterPro" id="IPR027022">
    <property type="entry name" value="ABC_permease_BceB-typ"/>
</dbReference>
<feature type="transmembrane region" description="Helical" evidence="6">
    <location>
        <begin position="104"/>
        <end position="136"/>
    </location>
</feature>
<dbReference type="STRING" id="649639.Bcell_0617"/>
<feature type="domain" description="ABC3 transporter permease C-terminal" evidence="7">
    <location>
        <begin position="59"/>
        <end position="182"/>
    </location>
</feature>
<dbReference type="Proteomes" id="UP000001401">
    <property type="component" value="Chromosome"/>
</dbReference>
<dbReference type="eggNOG" id="COG0577">
    <property type="taxonomic scope" value="Bacteria"/>
</dbReference>
<organism evidence="8 9">
    <name type="scientific">Evansella cellulosilytica (strain ATCC 21833 / DSM 2522 / FERM P-1141 / JCM 9156 / N-4)</name>
    <name type="common">Bacillus cellulosilyticus</name>
    <dbReference type="NCBI Taxonomy" id="649639"/>
    <lineage>
        <taxon>Bacteria</taxon>
        <taxon>Bacillati</taxon>
        <taxon>Bacillota</taxon>
        <taxon>Bacilli</taxon>
        <taxon>Bacillales</taxon>
        <taxon>Bacillaceae</taxon>
        <taxon>Evansella</taxon>
    </lineage>
</organism>
<dbReference type="KEGG" id="bco:Bcell_0617"/>
<protein>
    <recommendedName>
        <fullName evidence="7">ABC3 transporter permease C-terminal domain-containing protein</fullName>
    </recommendedName>
</protein>
<evidence type="ECO:0000256" key="3">
    <source>
        <dbReference type="ARBA" id="ARBA00022692"/>
    </source>
</evidence>
<dbReference type="GO" id="GO:0055085">
    <property type="term" value="P:transmembrane transport"/>
    <property type="evidence" value="ECO:0007669"/>
    <property type="project" value="UniProtKB-UniRule"/>
</dbReference>
<keyword evidence="9" id="KW-1185">Reference proteome</keyword>
<feature type="transmembrane region" description="Helical" evidence="6">
    <location>
        <begin position="582"/>
        <end position="599"/>
    </location>
</feature>
<dbReference type="AlphaFoldDB" id="E6TYG1"/>
<sequence length="653" mass="73841">MKLSTLALRNIKLNFKKYVIYFFSLSFSVFTTYSFLALIQNEDIKQQFIYDDRYQSLLISFGFLIMVFVIFFLISSNNSFIKARKKEISTYSLFGMSNIKIGKLLFIETIIVGAGTLIIGIGAGIFFSKLIAMILLDITLASFTGHIAFSIDPMSIVITVSIFFIIFVLMGLSGLRVISKFELVDLFKASKISEGRTKGSYFGLLFSFLLIGIGYRIATLENQETVATFALLILILVIGGTYMFFWVGLPKILYLLKKNKRMYLKGDNLIATSSLSHRVLTISSTMATIAILSAVATTAIATGYTLYSNVEVNTYNTVGYDMYYYGGDEDVLEAVYNTFVEHDTEMTEQYSVMLYKTSPHMQDVWGDGVQYIHADNDHYFRIYSSSEFNELTAISRLDIPPLSLATGEAVYVRGFIPDEMQEALMNHELLFSVKTLEITSSKEIPVGEFGAIHTIVIHDEDYDALYEAGDIKLSLHENSEAHVFNFERALSSQELNKDLNALLSGKVGSYRTALNNFNEGMETFGLVCFIGFFMSVVFILMTASLLYFKQMMAAEEEKHQFKMLRKIGMDSKTEKKVIRKRLLPVFLLPLLVGILHSIFAMKSADTMVFTYVIAVENSYLTVLAFSTVMYILYALVYGLFFFITKSQFARIVK</sequence>
<dbReference type="PANTHER" id="PTHR46795">
    <property type="entry name" value="ABC TRANSPORTER PERMEASE-RELATED-RELATED"/>
    <property type="match status" value="1"/>
</dbReference>
<comment type="similarity">
    <text evidence="6">Belongs to the ABC-4 integral membrane protein family.</text>
</comment>
<evidence type="ECO:0000256" key="1">
    <source>
        <dbReference type="ARBA" id="ARBA00004651"/>
    </source>
</evidence>
<feature type="transmembrane region" description="Helical" evidence="6">
    <location>
        <begin position="524"/>
        <end position="548"/>
    </location>
</feature>
<dbReference type="EMBL" id="CP002394">
    <property type="protein sequence ID" value="ADU28899.1"/>
    <property type="molecule type" value="Genomic_DNA"/>
</dbReference>
<dbReference type="InterPro" id="IPR003838">
    <property type="entry name" value="ABC3_permease_C"/>
</dbReference>
<dbReference type="RefSeq" id="WP_013487240.1">
    <property type="nucleotide sequence ID" value="NC_014829.1"/>
</dbReference>
<reference evidence="8" key="1">
    <citation type="submission" date="2010-12" db="EMBL/GenBank/DDBJ databases">
        <title>Complete sequence of Bacillus cellulosilyticus DSM 2522.</title>
        <authorList>
            <consortium name="US DOE Joint Genome Institute"/>
            <person name="Lucas S."/>
            <person name="Copeland A."/>
            <person name="Lapidus A."/>
            <person name="Cheng J.-F."/>
            <person name="Bruce D."/>
            <person name="Goodwin L."/>
            <person name="Pitluck S."/>
            <person name="Chertkov O."/>
            <person name="Detter J.C."/>
            <person name="Han C."/>
            <person name="Tapia R."/>
            <person name="Land M."/>
            <person name="Hauser L."/>
            <person name="Jeffries C."/>
            <person name="Kyrpides N."/>
            <person name="Ivanova N."/>
            <person name="Mikhailova N."/>
            <person name="Brumm P."/>
            <person name="Mead D."/>
            <person name="Woyke T."/>
        </authorList>
    </citation>
    <scope>NUCLEOTIDE SEQUENCE [LARGE SCALE GENOMIC DNA]</scope>
    <source>
        <strain evidence="8">DSM 2522</strain>
    </source>
</reference>
<feature type="transmembrane region" description="Helical" evidence="6">
    <location>
        <begin position="199"/>
        <end position="217"/>
    </location>
</feature>
<feature type="transmembrane region" description="Helical" evidence="6">
    <location>
        <begin position="229"/>
        <end position="256"/>
    </location>
</feature>
<evidence type="ECO:0000256" key="4">
    <source>
        <dbReference type="ARBA" id="ARBA00022989"/>
    </source>
</evidence>
<evidence type="ECO:0000313" key="8">
    <source>
        <dbReference type="EMBL" id="ADU28899.1"/>
    </source>
</evidence>
<evidence type="ECO:0000256" key="6">
    <source>
        <dbReference type="PIRNR" id="PIRNR018968"/>
    </source>
</evidence>
<dbReference type="PIRSF" id="PIRSF018968">
    <property type="entry name" value="ABC_permease_BceB"/>
    <property type="match status" value="1"/>
</dbReference>
<feature type="transmembrane region" description="Helical" evidence="6">
    <location>
        <begin position="54"/>
        <end position="74"/>
    </location>
</feature>
<keyword evidence="6" id="KW-0813">Transport</keyword>
<keyword evidence="4 6" id="KW-1133">Transmembrane helix</keyword>
<feature type="transmembrane region" description="Helical" evidence="6">
    <location>
        <begin position="156"/>
        <end position="178"/>
    </location>
</feature>
<comment type="subcellular location">
    <subcellularLocation>
        <location evidence="1 6">Cell membrane</location>
        <topology evidence="1 6">Multi-pass membrane protein</topology>
    </subcellularLocation>
</comment>
<dbReference type="GO" id="GO:0005886">
    <property type="term" value="C:plasma membrane"/>
    <property type="evidence" value="ECO:0007669"/>
    <property type="project" value="UniProtKB-SubCell"/>
</dbReference>
<dbReference type="Pfam" id="PF02687">
    <property type="entry name" value="FtsX"/>
    <property type="match status" value="1"/>
</dbReference>
<evidence type="ECO:0000256" key="5">
    <source>
        <dbReference type="ARBA" id="ARBA00023136"/>
    </source>
</evidence>
<evidence type="ECO:0000259" key="7">
    <source>
        <dbReference type="Pfam" id="PF02687"/>
    </source>
</evidence>
<dbReference type="OrthoDB" id="1705903at2"/>
<dbReference type="InterPro" id="IPR052536">
    <property type="entry name" value="ABC-4_Integral_Memb_Prot"/>
</dbReference>
<keyword evidence="3 6" id="KW-0812">Transmembrane</keyword>
<keyword evidence="5 6" id="KW-0472">Membrane</keyword>
<gene>
    <name evidence="8" type="ordered locus">Bcell_0617</name>
</gene>
<feature type="transmembrane region" description="Helical" evidence="6">
    <location>
        <begin position="20"/>
        <end position="39"/>
    </location>
</feature>
<proteinExistence type="inferred from homology"/>
<feature type="transmembrane region" description="Helical" evidence="6">
    <location>
        <begin position="619"/>
        <end position="643"/>
    </location>
</feature>
<keyword evidence="2 6" id="KW-1003">Cell membrane</keyword>
<dbReference type="PANTHER" id="PTHR46795:SF3">
    <property type="entry name" value="ABC TRANSPORTER PERMEASE"/>
    <property type="match status" value="1"/>
</dbReference>
<evidence type="ECO:0000313" key="9">
    <source>
        <dbReference type="Proteomes" id="UP000001401"/>
    </source>
</evidence>
<evidence type="ECO:0000256" key="2">
    <source>
        <dbReference type="ARBA" id="ARBA00022475"/>
    </source>
</evidence>
<accession>E6TYG1</accession>